<name>A0A2M9BEZ3_9ACTN</name>
<evidence type="ECO:0000313" key="3">
    <source>
        <dbReference type="Proteomes" id="UP000230842"/>
    </source>
</evidence>
<proteinExistence type="predicted"/>
<dbReference type="AlphaFoldDB" id="A0A2M9BEZ3"/>
<dbReference type="RefSeq" id="WP_211287963.1">
    <property type="nucleotide sequence ID" value="NZ_PGEZ01000001.1"/>
</dbReference>
<accession>A0A2M9BEZ3</accession>
<dbReference type="EMBL" id="PGEZ01000001">
    <property type="protein sequence ID" value="PJJ56516.1"/>
    <property type="molecule type" value="Genomic_DNA"/>
</dbReference>
<feature type="region of interest" description="Disordered" evidence="1">
    <location>
        <begin position="82"/>
        <end position="129"/>
    </location>
</feature>
<reference evidence="2 3" key="1">
    <citation type="submission" date="2017-11" db="EMBL/GenBank/DDBJ databases">
        <title>Genomic Encyclopedia of Archaeal and Bacterial Type Strains, Phase II (KMG-II): From Individual Species to Whole Genera.</title>
        <authorList>
            <person name="Goeker M."/>
        </authorList>
    </citation>
    <scope>NUCLEOTIDE SEQUENCE [LARGE SCALE GENOMIC DNA]</scope>
    <source>
        <strain evidence="2 3">DSM 27763</strain>
    </source>
</reference>
<protein>
    <submittedName>
        <fullName evidence="2">Uncharacterized protein</fullName>
    </submittedName>
</protein>
<dbReference type="Proteomes" id="UP000230842">
    <property type="component" value="Unassembled WGS sequence"/>
</dbReference>
<evidence type="ECO:0000313" key="2">
    <source>
        <dbReference type="EMBL" id="PJJ56516.1"/>
    </source>
</evidence>
<gene>
    <name evidence="2" type="ORF">CLV56_0725</name>
</gene>
<evidence type="ECO:0000256" key="1">
    <source>
        <dbReference type="SAM" id="MobiDB-lite"/>
    </source>
</evidence>
<sequence length="129" mass="13441">MRKTSLLLAAGVGYVLGTRAGRERYDQIVAQTKKLVGSQPVQSGMSKAGDTIKTQAPVVKDKVTDTIKTQAPVVKDKVSDAAHKVTGGAHSATDDADIEGTYSSTPTGTPVDVDEGLAWTTAEEGDAPR</sequence>
<comment type="caution">
    <text evidence="2">The sequence shown here is derived from an EMBL/GenBank/DDBJ whole genome shotgun (WGS) entry which is preliminary data.</text>
</comment>
<organism evidence="2 3">
    <name type="scientific">Mumia flava</name>
    <dbReference type="NCBI Taxonomy" id="1348852"/>
    <lineage>
        <taxon>Bacteria</taxon>
        <taxon>Bacillati</taxon>
        <taxon>Actinomycetota</taxon>
        <taxon>Actinomycetes</taxon>
        <taxon>Propionibacteriales</taxon>
        <taxon>Nocardioidaceae</taxon>
        <taxon>Mumia</taxon>
    </lineage>
</organism>
<keyword evidence="3" id="KW-1185">Reference proteome</keyword>